<accession>A0AAP0EGU4</accession>
<feature type="region of interest" description="Disordered" evidence="1">
    <location>
        <begin position="70"/>
        <end position="102"/>
    </location>
</feature>
<evidence type="ECO:0000313" key="3">
    <source>
        <dbReference type="Proteomes" id="UP001417504"/>
    </source>
</evidence>
<reference evidence="2 3" key="1">
    <citation type="submission" date="2024-01" db="EMBL/GenBank/DDBJ databases">
        <title>Genome assemblies of Stephania.</title>
        <authorList>
            <person name="Yang L."/>
        </authorList>
    </citation>
    <scope>NUCLEOTIDE SEQUENCE [LARGE SCALE GENOMIC DNA]</scope>
    <source>
        <strain evidence="2">QJT</strain>
        <tissue evidence="2">Leaf</tissue>
    </source>
</reference>
<name>A0AAP0EGU4_9MAGN</name>
<protein>
    <submittedName>
        <fullName evidence="2">Uncharacterized protein</fullName>
    </submittedName>
</protein>
<feature type="compositionally biased region" description="Gly residues" evidence="1">
    <location>
        <begin position="1"/>
        <end position="11"/>
    </location>
</feature>
<keyword evidence="3" id="KW-1185">Reference proteome</keyword>
<organism evidence="2 3">
    <name type="scientific">Stephania japonica</name>
    <dbReference type="NCBI Taxonomy" id="461633"/>
    <lineage>
        <taxon>Eukaryota</taxon>
        <taxon>Viridiplantae</taxon>
        <taxon>Streptophyta</taxon>
        <taxon>Embryophyta</taxon>
        <taxon>Tracheophyta</taxon>
        <taxon>Spermatophyta</taxon>
        <taxon>Magnoliopsida</taxon>
        <taxon>Ranunculales</taxon>
        <taxon>Menispermaceae</taxon>
        <taxon>Menispermoideae</taxon>
        <taxon>Cissampelideae</taxon>
        <taxon>Stephania</taxon>
    </lineage>
</organism>
<feature type="compositionally biased region" description="Basic and acidic residues" evidence="1">
    <location>
        <begin position="83"/>
        <end position="102"/>
    </location>
</feature>
<gene>
    <name evidence="2" type="ORF">Sjap_024549</name>
</gene>
<dbReference type="AlphaFoldDB" id="A0AAP0EGU4"/>
<evidence type="ECO:0000256" key="1">
    <source>
        <dbReference type="SAM" id="MobiDB-lite"/>
    </source>
</evidence>
<evidence type="ECO:0000313" key="2">
    <source>
        <dbReference type="EMBL" id="KAK9091372.1"/>
    </source>
</evidence>
<proteinExistence type="predicted"/>
<dbReference type="Proteomes" id="UP001417504">
    <property type="component" value="Unassembled WGS sequence"/>
</dbReference>
<sequence length="102" mass="11518">MHTRGRGGCGTSGELPRHHCISGGRRGRNQAMRMSGPRGIKREFEREKHREGERERRVNAYLRLTAASCVPGPVTGESQGGGEMREMEVVSVDEKRDREKRE</sequence>
<dbReference type="EMBL" id="JBBNAE010000010">
    <property type="protein sequence ID" value="KAK9091372.1"/>
    <property type="molecule type" value="Genomic_DNA"/>
</dbReference>
<feature type="compositionally biased region" description="Basic and acidic residues" evidence="1">
    <location>
        <begin position="40"/>
        <end position="56"/>
    </location>
</feature>
<feature type="region of interest" description="Disordered" evidence="1">
    <location>
        <begin position="1"/>
        <end position="56"/>
    </location>
</feature>
<comment type="caution">
    <text evidence="2">The sequence shown here is derived from an EMBL/GenBank/DDBJ whole genome shotgun (WGS) entry which is preliminary data.</text>
</comment>